<evidence type="ECO:0000313" key="2">
    <source>
        <dbReference type="Proteomes" id="UP001501295"/>
    </source>
</evidence>
<evidence type="ECO:0008006" key="3">
    <source>
        <dbReference type="Google" id="ProtNLM"/>
    </source>
</evidence>
<organism evidence="1 2">
    <name type="scientific">Frondihabitans cladoniiphilus</name>
    <dbReference type="NCBI Taxonomy" id="715785"/>
    <lineage>
        <taxon>Bacteria</taxon>
        <taxon>Bacillati</taxon>
        <taxon>Actinomycetota</taxon>
        <taxon>Actinomycetes</taxon>
        <taxon>Micrococcales</taxon>
        <taxon>Microbacteriaceae</taxon>
        <taxon>Frondihabitans</taxon>
    </lineage>
</organism>
<dbReference type="EMBL" id="BAABLM010000010">
    <property type="protein sequence ID" value="GAA4685074.1"/>
    <property type="molecule type" value="Genomic_DNA"/>
</dbReference>
<dbReference type="RefSeq" id="WP_345377148.1">
    <property type="nucleotide sequence ID" value="NZ_BAABLM010000010.1"/>
</dbReference>
<name>A0ABP8W9N9_9MICO</name>
<proteinExistence type="predicted"/>
<dbReference type="Gene3D" id="3.40.190.10">
    <property type="entry name" value="Periplasmic binding protein-like II"/>
    <property type="match status" value="2"/>
</dbReference>
<dbReference type="SUPFAM" id="SSF53850">
    <property type="entry name" value="Periplasmic binding protein-like II"/>
    <property type="match status" value="1"/>
</dbReference>
<dbReference type="Proteomes" id="UP001501295">
    <property type="component" value="Unassembled WGS sequence"/>
</dbReference>
<gene>
    <name evidence="1" type="ORF">GCM10025780_34260</name>
</gene>
<accession>A0ABP8W9N9</accession>
<comment type="caution">
    <text evidence="1">The sequence shown here is derived from an EMBL/GenBank/DDBJ whole genome shotgun (WGS) entry which is preliminary data.</text>
</comment>
<evidence type="ECO:0000313" key="1">
    <source>
        <dbReference type="EMBL" id="GAA4685074.1"/>
    </source>
</evidence>
<protein>
    <recommendedName>
        <fullName evidence="3">LysR substrate binding domain-containing protein</fullName>
    </recommendedName>
</protein>
<reference evidence="2" key="1">
    <citation type="journal article" date="2019" name="Int. J. Syst. Evol. Microbiol.">
        <title>The Global Catalogue of Microorganisms (GCM) 10K type strain sequencing project: providing services to taxonomists for standard genome sequencing and annotation.</title>
        <authorList>
            <consortium name="The Broad Institute Genomics Platform"/>
            <consortium name="The Broad Institute Genome Sequencing Center for Infectious Disease"/>
            <person name="Wu L."/>
            <person name="Ma J."/>
        </authorList>
    </citation>
    <scope>NUCLEOTIDE SEQUENCE [LARGE SCALE GENOMIC DNA]</scope>
    <source>
        <strain evidence="2">JCM 18956</strain>
    </source>
</reference>
<sequence length="99" mass="10713">MSLRDPLPQRLAELELVAAGLGVALLPSSVASAYTSVDVARVHVLDAPAHELCVSILSSRRQPHVRAFFQGAVEMLTRADETRNHPAERRPEAGLHIVA</sequence>
<keyword evidence="2" id="KW-1185">Reference proteome</keyword>